<proteinExistence type="predicted"/>
<keyword evidence="2" id="KW-1185">Reference proteome</keyword>
<name>A0ABN3GAF8_9ACTN</name>
<accession>A0ABN3GAF8</accession>
<evidence type="ECO:0000313" key="1">
    <source>
        <dbReference type="EMBL" id="GAA2347494.1"/>
    </source>
</evidence>
<comment type="caution">
    <text evidence="1">The sequence shown here is derived from an EMBL/GenBank/DDBJ whole genome shotgun (WGS) entry which is preliminary data.</text>
</comment>
<dbReference type="Proteomes" id="UP001501444">
    <property type="component" value="Unassembled WGS sequence"/>
</dbReference>
<evidence type="ECO:0000313" key="2">
    <source>
        <dbReference type="Proteomes" id="UP001501444"/>
    </source>
</evidence>
<protein>
    <submittedName>
        <fullName evidence="1">Uncharacterized protein</fullName>
    </submittedName>
</protein>
<gene>
    <name evidence="1" type="ORF">GCM10010170_035180</name>
</gene>
<organism evidence="1 2">
    <name type="scientific">Dactylosporangium salmoneum</name>
    <dbReference type="NCBI Taxonomy" id="53361"/>
    <lineage>
        <taxon>Bacteria</taxon>
        <taxon>Bacillati</taxon>
        <taxon>Actinomycetota</taxon>
        <taxon>Actinomycetes</taxon>
        <taxon>Micromonosporales</taxon>
        <taxon>Micromonosporaceae</taxon>
        <taxon>Dactylosporangium</taxon>
    </lineage>
</organism>
<sequence>MTRVLGAALHVGDRIVDPVDGCTVHEITALVEYPGGWRGDHLRRAHGDDWHATVADHHLYDLIAAQHPVPA</sequence>
<dbReference type="RefSeq" id="WP_344613468.1">
    <property type="nucleotide sequence ID" value="NZ_BAAARV010000025.1"/>
</dbReference>
<reference evidence="2" key="1">
    <citation type="journal article" date="2019" name="Int. J. Syst. Evol. Microbiol.">
        <title>The Global Catalogue of Microorganisms (GCM) 10K type strain sequencing project: providing services to taxonomists for standard genome sequencing and annotation.</title>
        <authorList>
            <consortium name="The Broad Institute Genomics Platform"/>
            <consortium name="The Broad Institute Genome Sequencing Center for Infectious Disease"/>
            <person name="Wu L."/>
            <person name="Ma J."/>
        </authorList>
    </citation>
    <scope>NUCLEOTIDE SEQUENCE [LARGE SCALE GENOMIC DNA]</scope>
    <source>
        <strain evidence="2">JCM 3272</strain>
    </source>
</reference>
<dbReference type="EMBL" id="BAAARV010000025">
    <property type="protein sequence ID" value="GAA2347494.1"/>
    <property type="molecule type" value="Genomic_DNA"/>
</dbReference>